<dbReference type="InterPro" id="IPR000523">
    <property type="entry name" value="Mg_chelatse_chII-like_cat_dom"/>
</dbReference>
<keyword evidence="3" id="KW-0547">Nucleotide-binding</keyword>
<dbReference type="InterPro" id="IPR025158">
    <property type="entry name" value="Mg_chelat-rel_C"/>
</dbReference>
<dbReference type="PANTHER" id="PTHR32039:SF7">
    <property type="entry name" value="COMPETENCE PROTEIN COMM"/>
    <property type="match status" value="1"/>
</dbReference>
<dbReference type="SUPFAM" id="SSF52540">
    <property type="entry name" value="P-loop containing nucleoside triphosphate hydrolases"/>
    <property type="match status" value="1"/>
</dbReference>
<evidence type="ECO:0000313" key="3">
    <source>
        <dbReference type="EMBL" id="TPG16225.1"/>
    </source>
</evidence>
<dbReference type="GO" id="GO:0005524">
    <property type="term" value="F:ATP binding"/>
    <property type="evidence" value="ECO:0007669"/>
    <property type="project" value="UniProtKB-KW"/>
</dbReference>
<dbReference type="RefSeq" id="WP_140741576.1">
    <property type="nucleotide sequence ID" value="NZ_RCZM01000004.1"/>
</dbReference>
<gene>
    <name evidence="3" type="ORF">EAH86_13525</name>
</gene>
<comment type="caution">
    <text evidence="3">The sequence shown here is derived from an EMBL/GenBank/DDBJ whole genome shotgun (WGS) entry which is preliminary data.</text>
</comment>
<dbReference type="InterPro" id="IPR045006">
    <property type="entry name" value="CHLI-like"/>
</dbReference>
<dbReference type="InterPro" id="IPR004482">
    <property type="entry name" value="Mg_chelat-rel"/>
</dbReference>
<evidence type="ECO:0000256" key="1">
    <source>
        <dbReference type="ARBA" id="ARBA00006354"/>
    </source>
</evidence>
<comment type="similarity">
    <text evidence="1">Belongs to the Mg-chelatase subunits D/I family. ComM subfamily.</text>
</comment>
<dbReference type="Gene3D" id="3.40.50.300">
    <property type="entry name" value="P-loop containing nucleotide triphosphate hydrolases"/>
    <property type="match status" value="1"/>
</dbReference>
<reference evidence="3 4" key="1">
    <citation type="journal article" date="2019" name="Environ. Microbiol.">
        <title>Species interactions and distinct microbial communities in high Arctic permafrost affected cryosols are associated with the CH4 and CO2 gas fluxes.</title>
        <authorList>
            <person name="Altshuler I."/>
            <person name="Hamel J."/>
            <person name="Turney S."/>
            <person name="Magnuson E."/>
            <person name="Levesque R."/>
            <person name="Greer C."/>
            <person name="Whyte L.G."/>
        </authorList>
    </citation>
    <scope>NUCLEOTIDE SEQUENCE [LARGE SCALE GENOMIC DNA]</scope>
    <source>
        <strain evidence="3 4">S9.3A</strain>
    </source>
</reference>
<protein>
    <submittedName>
        <fullName evidence="3">ATP-binding protein</fullName>
    </submittedName>
</protein>
<dbReference type="Proteomes" id="UP000317722">
    <property type="component" value="Unassembled WGS sequence"/>
</dbReference>
<evidence type="ECO:0000313" key="4">
    <source>
        <dbReference type="Proteomes" id="UP000317722"/>
    </source>
</evidence>
<dbReference type="EMBL" id="RCZM01000004">
    <property type="protein sequence ID" value="TPG16225.1"/>
    <property type="molecule type" value="Genomic_DNA"/>
</dbReference>
<dbReference type="InterPro" id="IPR020568">
    <property type="entry name" value="Ribosomal_Su5_D2-typ_SF"/>
</dbReference>
<dbReference type="OrthoDB" id="9813147at2"/>
<proteinExistence type="inferred from homology"/>
<dbReference type="AlphaFoldDB" id="A0A502CRG1"/>
<dbReference type="Pfam" id="PF13541">
    <property type="entry name" value="ChlI"/>
    <property type="match status" value="1"/>
</dbReference>
<accession>A0A502CRG1</accession>
<organism evidence="3 4">
    <name type="scientific">Pedococcus bigeumensis</name>
    <dbReference type="NCBI Taxonomy" id="433644"/>
    <lineage>
        <taxon>Bacteria</taxon>
        <taxon>Bacillati</taxon>
        <taxon>Actinomycetota</taxon>
        <taxon>Actinomycetes</taxon>
        <taxon>Micrococcales</taxon>
        <taxon>Intrasporangiaceae</taxon>
        <taxon>Pedococcus</taxon>
    </lineage>
</organism>
<dbReference type="Pfam" id="PF13335">
    <property type="entry name" value="Mg_chelatase_C"/>
    <property type="match status" value="1"/>
</dbReference>
<feature type="domain" description="AAA+ ATPase" evidence="2">
    <location>
        <begin position="215"/>
        <end position="399"/>
    </location>
</feature>
<dbReference type="CDD" id="cd00009">
    <property type="entry name" value="AAA"/>
    <property type="match status" value="1"/>
</dbReference>
<dbReference type="Pfam" id="PF01078">
    <property type="entry name" value="Mg_chelatase"/>
    <property type="match status" value="1"/>
</dbReference>
<sequence length="512" mass="53073">MTFGRTRSVTLEGLAGAVVEVEAHLSGGLPAFMLGGLPDTACAQSPNRVKAAAASIGRSLAQDRLTVNLSPASIPKNGSGFDLPIAVAVVAALGMVPPDRVRDIVHLGELGLDGSVRQVRGVLPAVLAAARAGCQDVVVPVANAAEARLVPDIRVHAVRHLADLIATYSGGSETLGQGVPDLAMAPALAVADPPDLADVVGQEEARTALELAAAGGHHLFLLGPPGSGKTMLAERLVSILPRLTRAQSIDVLAVRSLLGVTAAELDVEGLPPFVAPHHSATQAAIIGGGSSAVRPGAISQAHHGVLFLDEAPEFKTDALQSLRQPLESGEVVVARARATVRFPARFQLVMAANPCPCGLGFGKGVGCACSPMAKRGYIGRLSGPLLDRVDLQVQVPAVTRSSLAGLTGESSAVVAARVRAAREAQAARWSSTSWRVNSEVPGAQLRRGRWRLPKSVTVDIDRALDRAQLTLRGYDRVLRVGWTLADLGGRNTPVREDLGSALTLRNQGPVAA</sequence>
<dbReference type="InterPro" id="IPR003593">
    <property type="entry name" value="AAA+_ATPase"/>
</dbReference>
<evidence type="ECO:0000259" key="2">
    <source>
        <dbReference type="SMART" id="SM00382"/>
    </source>
</evidence>
<dbReference type="PANTHER" id="PTHR32039">
    <property type="entry name" value="MAGNESIUM-CHELATASE SUBUNIT CHLI"/>
    <property type="match status" value="1"/>
</dbReference>
<dbReference type="InterPro" id="IPR014721">
    <property type="entry name" value="Ribsml_uS5_D2-typ_fold_subgr"/>
</dbReference>
<dbReference type="NCBIfam" id="TIGR00368">
    <property type="entry name" value="YifB family Mg chelatase-like AAA ATPase"/>
    <property type="match status" value="1"/>
</dbReference>
<dbReference type="Gene3D" id="3.30.230.10">
    <property type="match status" value="1"/>
</dbReference>
<name>A0A502CRG1_9MICO</name>
<dbReference type="SMART" id="SM00382">
    <property type="entry name" value="AAA"/>
    <property type="match status" value="1"/>
</dbReference>
<dbReference type="SUPFAM" id="SSF54211">
    <property type="entry name" value="Ribosomal protein S5 domain 2-like"/>
    <property type="match status" value="1"/>
</dbReference>
<keyword evidence="3" id="KW-0067">ATP-binding</keyword>
<keyword evidence="4" id="KW-1185">Reference proteome</keyword>
<dbReference type="InterPro" id="IPR027417">
    <property type="entry name" value="P-loop_NTPase"/>
</dbReference>